<organism evidence="1 2">
    <name type="scientific">Luteipulveratus halotolerans</name>
    <dbReference type="NCBI Taxonomy" id="1631356"/>
    <lineage>
        <taxon>Bacteria</taxon>
        <taxon>Bacillati</taxon>
        <taxon>Actinomycetota</taxon>
        <taxon>Actinomycetes</taxon>
        <taxon>Micrococcales</taxon>
        <taxon>Dermacoccaceae</taxon>
        <taxon>Luteipulveratus</taxon>
    </lineage>
</organism>
<sequence length="154" mass="15778">MSVATNANGSAALFPFVVTANVNASSCDLSLFKPAYTAIMTSATLTMSDGSTYKSNLGLGTGVGTLGSISAFAFAGNFSNVTLSKFTGFPQTYPSGGIRPTKFCIDFNFIFIGLPSLIEITCPQTLCWNISSTAVGKGVAGIGAVTFTSLLTPA</sequence>
<dbReference type="EMBL" id="LAIR01000002">
    <property type="protein sequence ID" value="KNX36191.1"/>
    <property type="molecule type" value="Genomic_DNA"/>
</dbReference>
<name>A0A0L6CE86_9MICO</name>
<keyword evidence="2" id="KW-1185">Reference proteome</keyword>
<dbReference type="AlphaFoldDB" id="A0A0L6CE86"/>
<gene>
    <name evidence="1" type="ORF">VV01_01960</name>
</gene>
<reference evidence="2" key="1">
    <citation type="submission" date="2015-03" db="EMBL/GenBank/DDBJ databases">
        <title>Luteipulveratus halotolerans sp. nov., a novel actinobacterium (Dermacoccaceae) from Sarawak, Malaysia.</title>
        <authorList>
            <person name="Juboi H."/>
            <person name="Basik A."/>
            <person name="Shamsul S.S."/>
            <person name="Arnold P."/>
            <person name="Schmitt E.K."/>
            <person name="Sanglier J.-J."/>
            <person name="Yeo T."/>
        </authorList>
    </citation>
    <scope>NUCLEOTIDE SEQUENCE [LARGE SCALE GENOMIC DNA]</scope>
    <source>
        <strain evidence="2">C296001</strain>
    </source>
</reference>
<evidence type="ECO:0000313" key="2">
    <source>
        <dbReference type="Proteomes" id="UP000037397"/>
    </source>
</evidence>
<comment type="caution">
    <text evidence="1">The sequence shown here is derived from an EMBL/GenBank/DDBJ whole genome shotgun (WGS) entry which is preliminary data.</text>
</comment>
<dbReference type="Proteomes" id="UP000037397">
    <property type="component" value="Unassembled WGS sequence"/>
</dbReference>
<protein>
    <submittedName>
        <fullName evidence="1">Uncharacterized protein</fullName>
    </submittedName>
</protein>
<proteinExistence type="predicted"/>
<accession>A0A0L6CE86</accession>
<evidence type="ECO:0000313" key="1">
    <source>
        <dbReference type="EMBL" id="KNX36191.1"/>
    </source>
</evidence>